<sequence>MSKYDSTLLTPATCVASDDDMTMSQAGGRHRGRWSGRFGKRSSHKDLLLTSKTPPPATTSSITSDPAADIDKRRAKTSNIIKRAVHKINKKRRRSLPPSQSRSSSSRGAAVSEEPPKIDELGIDPRLLEKWKARKELKKQGAVAGGRPVSASRGTATLVMVGLSSGSLVWTKERIRTWSQAHGVLLALCVLIAAVAIACTLILSRCS</sequence>
<protein>
    <submittedName>
        <fullName evidence="3">Uncharacterized protein</fullName>
    </submittedName>
</protein>
<accession>D7G090</accession>
<name>D7G090_ECTSI</name>
<feature type="compositionally biased region" description="Basic residues" evidence="1">
    <location>
        <begin position="28"/>
        <end position="43"/>
    </location>
</feature>
<gene>
    <name evidence="3" type="ORF">Esi_0398_0022</name>
</gene>
<reference evidence="3 4" key="1">
    <citation type="journal article" date="2010" name="Nature">
        <title>The Ectocarpus genome and the independent evolution of multicellularity in brown algae.</title>
        <authorList>
            <person name="Cock J.M."/>
            <person name="Sterck L."/>
            <person name="Rouze P."/>
            <person name="Scornet D."/>
            <person name="Allen A.E."/>
            <person name="Amoutzias G."/>
            <person name="Anthouard V."/>
            <person name="Artiguenave F."/>
            <person name="Aury J.M."/>
            <person name="Badger J.H."/>
            <person name="Beszteri B."/>
            <person name="Billiau K."/>
            <person name="Bonnet E."/>
            <person name="Bothwell J.H."/>
            <person name="Bowler C."/>
            <person name="Boyen C."/>
            <person name="Brownlee C."/>
            <person name="Carrano C.J."/>
            <person name="Charrier B."/>
            <person name="Cho G.Y."/>
            <person name="Coelho S.M."/>
            <person name="Collen J."/>
            <person name="Corre E."/>
            <person name="Da Silva C."/>
            <person name="Delage L."/>
            <person name="Delaroque N."/>
            <person name="Dittami S.M."/>
            <person name="Doulbeau S."/>
            <person name="Elias M."/>
            <person name="Farnham G."/>
            <person name="Gachon C.M."/>
            <person name="Gschloessl B."/>
            <person name="Heesch S."/>
            <person name="Jabbari K."/>
            <person name="Jubin C."/>
            <person name="Kawai H."/>
            <person name="Kimura K."/>
            <person name="Kloareg B."/>
            <person name="Kupper F.C."/>
            <person name="Lang D."/>
            <person name="Le Bail A."/>
            <person name="Leblanc C."/>
            <person name="Lerouge P."/>
            <person name="Lohr M."/>
            <person name="Lopez P.J."/>
            <person name="Martens C."/>
            <person name="Maumus F."/>
            <person name="Michel G."/>
            <person name="Miranda-Saavedra D."/>
            <person name="Morales J."/>
            <person name="Moreau H."/>
            <person name="Motomura T."/>
            <person name="Nagasato C."/>
            <person name="Napoli C.A."/>
            <person name="Nelson D.R."/>
            <person name="Nyvall-Collen P."/>
            <person name="Peters A.F."/>
            <person name="Pommier C."/>
            <person name="Potin P."/>
            <person name="Poulain J."/>
            <person name="Quesneville H."/>
            <person name="Read B."/>
            <person name="Rensing S.A."/>
            <person name="Ritter A."/>
            <person name="Rousvoal S."/>
            <person name="Samanta M."/>
            <person name="Samson G."/>
            <person name="Schroeder D.C."/>
            <person name="Segurens B."/>
            <person name="Strittmatter M."/>
            <person name="Tonon T."/>
            <person name="Tregear J.W."/>
            <person name="Valentin K."/>
            <person name="von Dassow P."/>
            <person name="Yamagishi T."/>
            <person name="Van de Peer Y."/>
            <person name="Wincker P."/>
        </authorList>
    </citation>
    <scope>NUCLEOTIDE SEQUENCE [LARGE SCALE GENOMIC DNA]</scope>
    <source>
        <strain evidence="4">Ec32 / CCAP1310/4</strain>
    </source>
</reference>
<feature type="transmembrane region" description="Helical" evidence="2">
    <location>
        <begin position="184"/>
        <end position="204"/>
    </location>
</feature>
<keyword evidence="2" id="KW-0812">Transmembrane</keyword>
<organism evidence="3 4">
    <name type="scientific">Ectocarpus siliculosus</name>
    <name type="common">Brown alga</name>
    <name type="synonym">Conferva siliculosa</name>
    <dbReference type="NCBI Taxonomy" id="2880"/>
    <lineage>
        <taxon>Eukaryota</taxon>
        <taxon>Sar</taxon>
        <taxon>Stramenopiles</taxon>
        <taxon>Ochrophyta</taxon>
        <taxon>PX clade</taxon>
        <taxon>Phaeophyceae</taxon>
        <taxon>Ectocarpales</taxon>
        <taxon>Ectocarpaceae</taxon>
        <taxon>Ectocarpus</taxon>
    </lineage>
</organism>
<feature type="compositionally biased region" description="Low complexity" evidence="1">
    <location>
        <begin position="58"/>
        <end position="67"/>
    </location>
</feature>
<evidence type="ECO:0000256" key="1">
    <source>
        <dbReference type="SAM" id="MobiDB-lite"/>
    </source>
</evidence>
<keyword evidence="2" id="KW-1133">Transmembrane helix</keyword>
<feature type="compositionally biased region" description="Low complexity" evidence="1">
    <location>
        <begin position="96"/>
        <end position="107"/>
    </location>
</feature>
<evidence type="ECO:0000313" key="3">
    <source>
        <dbReference type="EMBL" id="CBJ32972.1"/>
    </source>
</evidence>
<dbReference type="InParanoid" id="D7G090"/>
<proteinExistence type="predicted"/>
<keyword evidence="4" id="KW-1185">Reference proteome</keyword>
<dbReference type="OrthoDB" id="10349663at2759"/>
<feature type="compositionally biased region" description="Basic residues" evidence="1">
    <location>
        <begin position="83"/>
        <end position="95"/>
    </location>
</feature>
<feature type="region of interest" description="Disordered" evidence="1">
    <location>
        <begin position="20"/>
        <end position="116"/>
    </location>
</feature>
<dbReference type="Proteomes" id="UP000002630">
    <property type="component" value="Unassembled WGS sequence"/>
</dbReference>
<evidence type="ECO:0000256" key="2">
    <source>
        <dbReference type="SAM" id="Phobius"/>
    </source>
</evidence>
<keyword evidence="2" id="KW-0472">Membrane</keyword>
<dbReference type="AlphaFoldDB" id="D7G090"/>
<dbReference type="EMBL" id="FN649760">
    <property type="protein sequence ID" value="CBJ32972.1"/>
    <property type="molecule type" value="Genomic_DNA"/>
</dbReference>
<evidence type="ECO:0000313" key="4">
    <source>
        <dbReference type="Proteomes" id="UP000002630"/>
    </source>
</evidence>